<feature type="transmembrane region" description="Helical" evidence="2">
    <location>
        <begin position="20"/>
        <end position="42"/>
    </location>
</feature>
<sequence>MLHQLFSRGLSIYPRVYMQFAALVGLLIAAEFSMGTLSMMLTQRAVYRVSQRLRRVQRRRDASRRTRDEHIDGNCCA</sequence>
<feature type="region of interest" description="Disordered" evidence="1">
    <location>
        <begin position="58"/>
        <end position="77"/>
    </location>
</feature>
<evidence type="ECO:0008006" key="5">
    <source>
        <dbReference type="Google" id="ProtNLM"/>
    </source>
</evidence>
<proteinExistence type="predicted"/>
<keyword evidence="2" id="KW-0812">Transmembrane</keyword>
<evidence type="ECO:0000256" key="2">
    <source>
        <dbReference type="SAM" id="Phobius"/>
    </source>
</evidence>
<gene>
    <name evidence="3" type="ORF">ACIPEN_08985</name>
</gene>
<evidence type="ECO:0000313" key="4">
    <source>
        <dbReference type="Proteomes" id="UP001617427"/>
    </source>
</evidence>
<dbReference type="Proteomes" id="UP001617427">
    <property type="component" value="Unassembled WGS sequence"/>
</dbReference>
<protein>
    <recommendedName>
        <fullName evidence="5">Transmembrane protein</fullName>
    </recommendedName>
</protein>
<organism evidence="3 4">
    <name type="scientific">Herbaspirillum chlorophenolicum</name>
    <dbReference type="NCBI Taxonomy" id="211589"/>
    <lineage>
        <taxon>Bacteria</taxon>
        <taxon>Pseudomonadati</taxon>
        <taxon>Pseudomonadota</taxon>
        <taxon>Betaproteobacteria</taxon>
        <taxon>Burkholderiales</taxon>
        <taxon>Oxalobacteraceae</taxon>
        <taxon>Herbaspirillum</taxon>
    </lineage>
</organism>
<evidence type="ECO:0000256" key="1">
    <source>
        <dbReference type="SAM" id="MobiDB-lite"/>
    </source>
</evidence>
<accession>A0ABW8EYK8</accession>
<keyword evidence="4" id="KW-1185">Reference proteome</keyword>
<comment type="caution">
    <text evidence="3">The sequence shown here is derived from an EMBL/GenBank/DDBJ whole genome shotgun (WGS) entry which is preliminary data.</text>
</comment>
<feature type="compositionally biased region" description="Basic and acidic residues" evidence="1">
    <location>
        <begin position="59"/>
        <end position="77"/>
    </location>
</feature>
<dbReference type="RefSeq" id="WP_050467506.1">
    <property type="nucleotide sequence ID" value="NZ_JBIUZV010000004.1"/>
</dbReference>
<keyword evidence="2" id="KW-0472">Membrane</keyword>
<name>A0ABW8EYK8_9BURK</name>
<reference evidence="3 4" key="1">
    <citation type="submission" date="2024-10" db="EMBL/GenBank/DDBJ databases">
        <title>The Natural Products Discovery Center: Release of the First 8490 Sequenced Strains for Exploring Actinobacteria Biosynthetic Diversity.</title>
        <authorList>
            <person name="Kalkreuter E."/>
            <person name="Kautsar S.A."/>
            <person name="Yang D."/>
            <person name="Bader C.D."/>
            <person name="Teijaro C.N."/>
            <person name="Fluegel L."/>
            <person name="Davis C.M."/>
            <person name="Simpson J.R."/>
            <person name="Lauterbach L."/>
            <person name="Steele A.D."/>
            <person name="Gui C."/>
            <person name="Meng S."/>
            <person name="Li G."/>
            <person name="Viehrig K."/>
            <person name="Ye F."/>
            <person name="Su P."/>
            <person name="Kiefer A.F."/>
            <person name="Nichols A."/>
            <person name="Cepeda A.J."/>
            <person name="Yan W."/>
            <person name="Fan B."/>
            <person name="Jiang Y."/>
            <person name="Adhikari A."/>
            <person name="Zheng C.-J."/>
            <person name="Schuster L."/>
            <person name="Cowan T.M."/>
            <person name="Smanski M.J."/>
            <person name="Chevrette M.G."/>
            <person name="De Carvalho L.P.S."/>
            <person name="Shen B."/>
        </authorList>
    </citation>
    <scope>NUCLEOTIDE SEQUENCE [LARGE SCALE GENOMIC DNA]</scope>
    <source>
        <strain evidence="3 4">NPDC087045</strain>
    </source>
</reference>
<evidence type="ECO:0000313" key="3">
    <source>
        <dbReference type="EMBL" id="MFJ3045952.1"/>
    </source>
</evidence>
<dbReference type="EMBL" id="JBIUZV010000004">
    <property type="protein sequence ID" value="MFJ3045952.1"/>
    <property type="molecule type" value="Genomic_DNA"/>
</dbReference>
<keyword evidence="2" id="KW-1133">Transmembrane helix</keyword>